<dbReference type="Pfam" id="PF00395">
    <property type="entry name" value="SLH"/>
    <property type="match status" value="2"/>
</dbReference>
<dbReference type="PROSITE" id="PS50022">
    <property type="entry name" value="FA58C_3"/>
    <property type="match status" value="1"/>
</dbReference>
<sequence length="1085" mass="120238">MKKLISLLMAVLVFSSILCVPAAALENVALNKPTAASSVYAAGTTGPANINDGNRSNYFASGGAVLEGTVNGNQFVRIDLQEPCEIDSVVLYTRVDVDDGRYRKNLAVEFSNTVDFAEKESVQAVGNEPVGFKESIAVDLNLKRPYRYVRVVQSAGDSLLVLAEVEVFGEAAALTDEDNNTVPAEYADAAASEYAGPIRLLQVMGVMSGIDETAFGVNKIVSRAQAADAIVKAANPDYPKAEKQPFSDVDSAFWAADTISRAWDLGIIKGDGNGDFRPNDPVSELEAITMMLRALGYGAFLEARNSVSQTISAAKQAGLVKSFQADKNEYIGRGKFAQMLYRMLRSNVAVVKEINGDGLRYETRKCLLEDLHGILLEEGLVKQNRYSHLSWPKQSSGNNAVIGTENLLDSRGILDSLLGYNVTYATQKDQPEQIYIAWPEDNETVTIKAEELDSTKEEIKKGSVRVLRADGKKEHYTLSAAKDIVINGVSYPEALPEDLLISAGTVTLIDNDSDGSYDVADVQSYEVMELLLVADKGEELMVTDSFGKTETLVKENTAVFYVNGSEAKTGKIKTGRVIRLYQSKNGQKSKVVLLDNTISGMAENIAQGISVTVGGTVYPYAAGLKSSEHQEEFAPGDVITLYLDEENKVEWILKDAELQSGDWIIGFSQKVNLAKSMSDKTQFRIYNQDGAFETLFVADKVFVDGKRMSHDELTETVRKNPENYVLEFVRYQRNDSGEIFRLDTMYEGEREDGETMSFYRKSTGGSMVTEVNAIYNGQTYVMPAKGDALTFVIPQIDGEFTDDEEYDYVYDIKQLSHVIYNHNDNGDTTVSSYMLGEDGFPKFFANIKNYKGGSGLNVRLVSDTANMPVLLVERVNAAMKDDITGYTIHVRNLKNGKTEQYFVEDQIKLFETGKVFQEKQEWLDANMWLDESKIFSADPAVLQNYVSGFSDLSFGDIIGCELASDRVTAIERLYRYDKTTAPELLNSVWYSGGQHPKWFFSRNRLQLGTVDQTDKISVTFQTKEGAQERFYLSSFFSTLYVCDNTREKITTENGANISAYLTDQTKFMYLCSSGTPVCIVAYTFD</sequence>
<feature type="domain" description="F5/8 type C" evidence="4">
    <location>
        <begin position="19"/>
        <end position="170"/>
    </location>
</feature>
<dbReference type="InterPro" id="IPR001119">
    <property type="entry name" value="SLH_dom"/>
</dbReference>
<keyword evidence="1" id="KW-0677">Repeat</keyword>
<dbReference type="InterPro" id="IPR008979">
    <property type="entry name" value="Galactose-bd-like_sf"/>
</dbReference>
<accession>A0A926DN44</accession>
<dbReference type="InterPro" id="IPR000421">
    <property type="entry name" value="FA58C"/>
</dbReference>
<evidence type="ECO:0000256" key="3">
    <source>
        <dbReference type="SAM" id="SignalP"/>
    </source>
</evidence>
<evidence type="ECO:0000259" key="5">
    <source>
        <dbReference type="PROSITE" id="PS51272"/>
    </source>
</evidence>
<evidence type="ECO:0000256" key="2">
    <source>
        <dbReference type="ARBA" id="ARBA00023295"/>
    </source>
</evidence>
<gene>
    <name evidence="6" type="ORF">H8698_07900</name>
</gene>
<dbReference type="Pfam" id="PF22633">
    <property type="entry name" value="F5_F8_type_C_2"/>
    <property type="match status" value="1"/>
</dbReference>
<organism evidence="6 7">
    <name type="scientific">Congzhengia minquanensis</name>
    <dbReference type="NCBI Taxonomy" id="2763657"/>
    <lineage>
        <taxon>Bacteria</taxon>
        <taxon>Bacillati</taxon>
        <taxon>Bacillota</taxon>
        <taxon>Clostridia</taxon>
        <taxon>Eubacteriales</taxon>
        <taxon>Oscillospiraceae</taxon>
        <taxon>Congzhengia</taxon>
    </lineage>
</organism>
<keyword evidence="2" id="KW-0326">Glycosidase</keyword>
<keyword evidence="2" id="KW-0378">Hydrolase</keyword>
<dbReference type="GO" id="GO:0016798">
    <property type="term" value="F:hydrolase activity, acting on glycosyl bonds"/>
    <property type="evidence" value="ECO:0007669"/>
    <property type="project" value="UniProtKB-KW"/>
</dbReference>
<keyword evidence="7" id="KW-1185">Reference proteome</keyword>
<feature type="signal peptide" evidence="3">
    <location>
        <begin position="1"/>
        <end position="24"/>
    </location>
</feature>
<dbReference type="SUPFAM" id="SSF49785">
    <property type="entry name" value="Galactose-binding domain-like"/>
    <property type="match status" value="1"/>
</dbReference>
<dbReference type="PANTHER" id="PTHR45713">
    <property type="entry name" value="FTP DOMAIN-CONTAINING PROTEIN"/>
    <property type="match status" value="1"/>
</dbReference>
<dbReference type="PANTHER" id="PTHR45713:SF6">
    <property type="entry name" value="F5_8 TYPE C DOMAIN-CONTAINING PROTEIN"/>
    <property type="match status" value="1"/>
</dbReference>
<evidence type="ECO:0000259" key="4">
    <source>
        <dbReference type="PROSITE" id="PS50022"/>
    </source>
</evidence>
<dbReference type="Gene3D" id="2.60.120.260">
    <property type="entry name" value="Galactose-binding domain-like"/>
    <property type="match status" value="1"/>
</dbReference>
<dbReference type="PROSITE" id="PS51272">
    <property type="entry name" value="SLH"/>
    <property type="match status" value="1"/>
</dbReference>
<proteinExistence type="predicted"/>
<dbReference type="InterPro" id="IPR051941">
    <property type="entry name" value="BG_Antigen-Binding_Lectin"/>
</dbReference>
<dbReference type="AlphaFoldDB" id="A0A926DN44"/>
<evidence type="ECO:0000256" key="1">
    <source>
        <dbReference type="ARBA" id="ARBA00022737"/>
    </source>
</evidence>
<comment type="caution">
    <text evidence="6">The sequence shown here is derived from an EMBL/GenBank/DDBJ whole genome shotgun (WGS) entry which is preliminary data.</text>
</comment>
<name>A0A926DN44_9FIRM</name>
<keyword evidence="3" id="KW-0732">Signal</keyword>
<feature type="chain" id="PRO_5036790034" evidence="3">
    <location>
        <begin position="25"/>
        <end position="1085"/>
    </location>
</feature>
<dbReference type="RefSeq" id="WP_249312453.1">
    <property type="nucleotide sequence ID" value="NZ_JACRSU010000003.1"/>
</dbReference>
<dbReference type="EMBL" id="JACRSU010000003">
    <property type="protein sequence ID" value="MBC8540896.1"/>
    <property type="molecule type" value="Genomic_DNA"/>
</dbReference>
<reference evidence="6" key="1">
    <citation type="submission" date="2020-08" db="EMBL/GenBank/DDBJ databases">
        <title>Genome public.</title>
        <authorList>
            <person name="Liu C."/>
            <person name="Sun Q."/>
        </authorList>
    </citation>
    <scope>NUCLEOTIDE SEQUENCE</scope>
    <source>
        <strain evidence="6">H8</strain>
    </source>
</reference>
<evidence type="ECO:0000313" key="7">
    <source>
        <dbReference type="Proteomes" id="UP000611762"/>
    </source>
</evidence>
<dbReference type="Proteomes" id="UP000611762">
    <property type="component" value="Unassembled WGS sequence"/>
</dbReference>
<evidence type="ECO:0000313" key="6">
    <source>
        <dbReference type="EMBL" id="MBC8540896.1"/>
    </source>
</evidence>
<protein>
    <submittedName>
        <fullName evidence="6">S-layer homology domain-containing protein</fullName>
    </submittedName>
</protein>
<feature type="domain" description="SLH" evidence="5">
    <location>
        <begin position="242"/>
        <end position="305"/>
    </location>
</feature>